<reference evidence="5 6" key="1">
    <citation type="journal article" date="2023" name="Hortic Res">
        <title>The complete reference genome for grapevine (Vitis vinifera L.) genetics and breeding.</title>
        <authorList>
            <person name="Shi X."/>
            <person name="Cao S."/>
            <person name="Wang X."/>
            <person name="Huang S."/>
            <person name="Wang Y."/>
            <person name="Liu Z."/>
            <person name="Liu W."/>
            <person name="Leng X."/>
            <person name="Peng Y."/>
            <person name="Wang N."/>
            <person name="Wang Y."/>
            <person name="Ma Z."/>
            <person name="Xu X."/>
            <person name="Zhang F."/>
            <person name="Xue H."/>
            <person name="Zhong H."/>
            <person name="Wang Y."/>
            <person name="Zhang K."/>
            <person name="Velt A."/>
            <person name="Avia K."/>
            <person name="Holtgrawe D."/>
            <person name="Grimplet J."/>
            <person name="Matus J.T."/>
            <person name="Ware D."/>
            <person name="Wu X."/>
            <person name="Wang H."/>
            <person name="Liu C."/>
            <person name="Fang Y."/>
            <person name="Rustenholz C."/>
            <person name="Cheng Z."/>
            <person name="Xiao H."/>
            <person name="Zhou Y."/>
        </authorList>
    </citation>
    <scope>NUCLEOTIDE SEQUENCE [LARGE SCALE GENOMIC DNA]</scope>
    <source>
        <strain evidence="6">cv. Pinot noir / PN40024</strain>
        <tissue evidence="5">Leaf</tissue>
    </source>
</reference>
<evidence type="ECO:0000313" key="5">
    <source>
        <dbReference type="EMBL" id="WJZ86510.1"/>
    </source>
</evidence>
<evidence type="ECO:0000256" key="1">
    <source>
        <dbReference type="ARBA" id="ARBA00022723"/>
    </source>
</evidence>
<dbReference type="InterPro" id="IPR005123">
    <property type="entry name" value="Oxoglu/Fe-dep_dioxygenase_dom"/>
</dbReference>
<dbReference type="InterPro" id="IPR026992">
    <property type="entry name" value="DIOX_N"/>
</dbReference>
<dbReference type="Pfam" id="PF03171">
    <property type="entry name" value="2OG-FeII_Oxy"/>
    <property type="match status" value="1"/>
</dbReference>
<accession>A0ABY9BW87</accession>
<dbReference type="Proteomes" id="UP001227230">
    <property type="component" value="Chromosome 4"/>
</dbReference>
<comment type="similarity">
    <text evidence="3">Belongs to the iron/ascorbate-dependent oxidoreductase family.</text>
</comment>
<gene>
    <name evidence="5" type="ORF">VitviT2T_005958</name>
</gene>
<dbReference type="PANTHER" id="PTHR47990">
    <property type="entry name" value="2-OXOGLUTARATE (2OG) AND FE(II)-DEPENDENT OXYGENASE SUPERFAMILY PROTEIN-RELATED"/>
    <property type="match status" value="1"/>
</dbReference>
<keyword evidence="6" id="KW-1185">Reference proteome</keyword>
<keyword evidence="3" id="KW-0560">Oxidoreductase</keyword>
<dbReference type="PROSITE" id="PS51471">
    <property type="entry name" value="FE2OG_OXY"/>
    <property type="match status" value="1"/>
</dbReference>
<dbReference type="Gene3D" id="2.60.120.330">
    <property type="entry name" value="B-lactam Antibiotic, Isopenicillin N Synthase, Chain"/>
    <property type="match status" value="1"/>
</dbReference>
<dbReference type="InterPro" id="IPR050231">
    <property type="entry name" value="Iron_ascorbate_oxido_reductase"/>
</dbReference>
<sequence length="375" mass="42785">MASRTSTVVMAPPSEEKHDVGFLVFDPKKMAKQELPKQFIWPNEDLVEAKEELNEPLVDMEGFLKGDEVATAHAAELVRQACVTHGFFQVINHGVNPDILRATEVGLDPYFNLPMSRKLSMHKKVDELCGYCGAHSDRFAAKLTWKEMLTFEYHFKGDTDSEVADYFKNVVGEDFEETGWVFQRFCEAMKDLSLKIFKLLAISLNLEDTSYCEKFFEDGFAVLRCNYYPVCPESGLTFGTGPHCDPTSLTILHQDQVGGLEVFSNEKWYYVKPQPGALVINIGDTLMALTNGIYKSCLHRAAAKNDRDRISFAYFISPRQDKLVSPIKDLIAREGSKKYPDFKWEQLLDFTQVHDRTDDTTIKRFVEFLESSETK</sequence>
<feature type="domain" description="Fe2OG dioxygenase" evidence="4">
    <location>
        <begin position="219"/>
        <end position="318"/>
    </location>
</feature>
<evidence type="ECO:0000256" key="2">
    <source>
        <dbReference type="ARBA" id="ARBA00023004"/>
    </source>
</evidence>
<evidence type="ECO:0000313" key="6">
    <source>
        <dbReference type="Proteomes" id="UP001227230"/>
    </source>
</evidence>
<evidence type="ECO:0000259" key="4">
    <source>
        <dbReference type="PROSITE" id="PS51471"/>
    </source>
</evidence>
<organism evidence="5 6">
    <name type="scientific">Vitis vinifera</name>
    <name type="common">Grape</name>
    <dbReference type="NCBI Taxonomy" id="29760"/>
    <lineage>
        <taxon>Eukaryota</taxon>
        <taxon>Viridiplantae</taxon>
        <taxon>Streptophyta</taxon>
        <taxon>Embryophyta</taxon>
        <taxon>Tracheophyta</taxon>
        <taxon>Spermatophyta</taxon>
        <taxon>Magnoliopsida</taxon>
        <taxon>eudicotyledons</taxon>
        <taxon>Gunneridae</taxon>
        <taxon>Pentapetalae</taxon>
        <taxon>rosids</taxon>
        <taxon>Vitales</taxon>
        <taxon>Vitaceae</taxon>
        <taxon>Viteae</taxon>
        <taxon>Vitis</taxon>
    </lineage>
</organism>
<dbReference type="InterPro" id="IPR027443">
    <property type="entry name" value="IPNS-like_sf"/>
</dbReference>
<protein>
    <recommendedName>
        <fullName evidence="4">Fe2OG dioxygenase domain-containing protein</fullName>
    </recommendedName>
</protein>
<name>A0ABY9BW87_VITVI</name>
<dbReference type="InterPro" id="IPR044861">
    <property type="entry name" value="IPNS-like_FE2OG_OXY"/>
</dbReference>
<keyword evidence="1 3" id="KW-0479">Metal-binding</keyword>
<proteinExistence type="inferred from homology"/>
<dbReference type="PRINTS" id="PR00682">
    <property type="entry name" value="IPNSYNTHASE"/>
</dbReference>
<dbReference type="EMBL" id="CP126651">
    <property type="protein sequence ID" value="WJZ86510.1"/>
    <property type="molecule type" value="Genomic_DNA"/>
</dbReference>
<dbReference type="SUPFAM" id="SSF51197">
    <property type="entry name" value="Clavaminate synthase-like"/>
    <property type="match status" value="1"/>
</dbReference>
<keyword evidence="2 3" id="KW-0408">Iron</keyword>
<evidence type="ECO:0000256" key="3">
    <source>
        <dbReference type="RuleBase" id="RU003682"/>
    </source>
</evidence>
<dbReference type="Pfam" id="PF14226">
    <property type="entry name" value="DIOX_N"/>
    <property type="match status" value="1"/>
</dbReference>